<feature type="chain" id="PRO_5021364468" description="Porin" evidence="1">
    <location>
        <begin position="28"/>
        <end position="383"/>
    </location>
</feature>
<protein>
    <recommendedName>
        <fullName evidence="4">Porin</fullName>
    </recommendedName>
</protein>
<name>A0A4Z1CA53_9GAMM</name>
<dbReference type="Proteomes" id="UP000298325">
    <property type="component" value="Unassembled WGS sequence"/>
</dbReference>
<dbReference type="AlphaFoldDB" id="A0A4Z1CA53"/>
<proteinExistence type="predicted"/>
<dbReference type="EMBL" id="SRPF01000002">
    <property type="protein sequence ID" value="TGN40513.1"/>
    <property type="molecule type" value="Genomic_DNA"/>
</dbReference>
<feature type="signal peptide" evidence="1">
    <location>
        <begin position="1"/>
        <end position="27"/>
    </location>
</feature>
<evidence type="ECO:0000313" key="3">
    <source>
        <dbReference type="Proteomes" id="UP000298325"/>
    </source>
</evidence>
<gene>
    <name evidence="2" type="ORF">E5Q11_09630</name>
</gene>
<dbReference type="OrthoDB" id="190887at2"/>
<sequence>MQSNKLRLAIRATAAAAVFSVAGQANAIELNPGEWKADLYGFARMAAAYDIDQDIASGGRAGNFASIATDGSDTNDGHFGADATGTRLGLTTTSPEGVKVLVEFDFDNSGNLDPRLRRGFGEYKGVLIGQEWSNYNSFVGNPSILDWDNLPGRAGLQSRITQARYTTGALSFSIEDDTSSSSAQTNVAGTTGDKSSLPVFTARLEDKAGGISYSVGALLKQVSYDDTVEDDSAIGFATFVAGRIAVTDMLTIMGSASFTDGAANYIYRSGENFGGFEAYAKTNGDLETIEAYGANIGAGLNLGNGRSINVGYGTTMKDLDDGVDDGVIAATTAESNTMVAVNYQWKPVNRVNMGVEFARLSTENQNGDDGDANRVMFVGQYNF</sequence>
<dbReference type="SUPFAM" id="SSF56935">
    <property type="entry name" value="Porins"/>
    <property type="match status" value="1"/>
</dbReference>
<keyword evidence="1" id="KW-0732">Signal</keyword>
<evidence type="ECO:0008006" key="4">
    <source>
        <dbReference type="Google" id="ProtNLM"/>
    </source>
</evidence>
<keyword evidence="3" id="KW-1185">Reference proteome</keyword>
<evidence type="ECO:0000256" key="1">
    <source>
        <dbReference type="SAM" id="SignalP"/>
    </source>
</evidence>
<organism evidence="2 3">
    <name type="scientific">Marinobacter confluentis</name>
    <dbReference type="NCBI Taxonomy" id="1697557"/>
    <lineage>
        <taxon>Bacteria</taxon>
        <taxon>Pseudomonadati</taxon>
        <taxon>Pseudomonadota</taxon>
        <taxon>Gammaproteobacteria</taxon>
        <taxon>Pseudomonadales</taxon>
        <taxon>Marinobacteraceae</taxon>
        <taxon>Marinobacter</taxon>
    </lineage>
</organism>
<reference evidence="2 3" key="1">
    <citation type="submission" date="2019-04" db="EMBL/GenBank/DDBJ databases">
        <authorList>
            <person name="Park S."/>
            <person name="Yoon J.-H."/>
        </authorList>
    </citation>
    <scope>NUCLEOTIDE SEQUENCE [LARGE SCALE GENOMIC DNA]</scope>
    <source>
        <strain evidence="2 3">HJM-18</strain>
    </source>
</reference>
<accession>A0A4Z1CA53</accession>
<comment type="caution">
    <text evidence="2">The sequence shown here is derived from an EMBL/GenBank/DDBJ whole genome shotgun (WGS) entry which is preliminary data.</text>
</comment>
<evidence type="ECO:0000313" key="2">
    <source>
        <dbReference type="EMBL" id="TGN40513.1"/>
    </source>
</evidence>
<dbReference type="RefSeq" id="WP_135803175.1">
    <property type="nucleotide sequence ID" value="NZ_SRPF01000002.1"/>
</dbReference>
<dbReference type="Pfam" id="PF19577">
    <property type="entry name" value="DcaP"/>
    <property type="match status" value="1"/>
</dbReference>
<dbReference type="InterPro" id="IPR045748">
    <property type="entry name" value="DcaP"/>
</dbReference>